<dbReference type="GO" id="GO:0015020">
    <property type="term" value="F:glucuronosyltransferase activity"/>
    <property type="evidence" value="ECO:0007669"/>
    <property type="project" value="TreeGrafter"/>
</dbReference>
<dbReference type="PANTHER" id="PTHR12270">
    <property type="entry name" value="GLYCOSYLTRANSFERASE-RELATED"/>
    <property type="match status" value="1"/>
</dbReference>
<organism evidence="7 8">
    <name type="scientific">Entomortierella parvispora</name>
    <dbReference type="NCBI Taxonomy" id="205924"/>
    <lineage>
        <taxon>Eukaryota</taxon>
        <taxon>Fungi</taxon>
        <taxon>Fungi incertae sedis</taxon>
        <taxon>Mucoromycota</taxon>
        <taxon>Mortierellomycotina</taxon>
        <taxon>Mortierellomycetes</taxon>
        <taxon>Mortierellales</taxon>
        <taxon>Mortierellaceae</taxon>
        <taxon>Entomortierella</taxon>
    </lineage>
</organism>
<sequence>MQSMDRLRYRRFLISFRRNLRLIRGSFRRHARRNLLVLLIGFLFSLWISSRIGQYYNSAQVRWLKLQSFVQPGILGGAPEFAAKESRLAKINVKLCSADGKLCSYWGPHQIWDAKDLNRDESWLVPGRIEVPIGVKAVLQMKNGGQLVLPFGQHTCSSQRLDCQNISTMLVEESILSAVDAIEEACAADDWTTRPEIVHTIGPKKHAKERDVTMVAQFSISRLDRFEKAILAWSGPVAAVIYLPDHKDAVALKKYFSTAGKANIYASVTLTLIKPNYSRGAHTRYPINQLRNVGIVTAETDYIFVMDADFVPTTKLHAFAHSAIIPLLEKATYPTAYIVPCVAIKEDYKGRYPDTIKELQPLMKSGVAHITDPRAGHGPTSTRLFMNPPLFGSSPAFEVCFESQWEPYYIVHRDKYHPFYDERFKNQGGDKQSHALLMNAIGFKFLVLRDHFIYHMDHPKLLWTGEGLDQAQQKDFTLFENFTPELEKIFGKAYRWPRGCSNPFVHSSRCDIQGIGTM</sequence>
<keyword evidence="3" id="KW-0735">Signal-anchor</keyword>
<comment type="caution">
    <text evidence="7">The sequence shown here is derived from an EMBL/GenBank/DDBJ whole genome shotgun (WGS) entry which is preliminary data.</text>
</comment>
<dbReference type="AlphaFoldDB" id="A0A9P3HLK3"/>
<dbReference type="GO" id="GO:0035269">
    <property type="term" value="P:protein O-linked glycosylation via mannose"/>
    <property type="evidence" value="ECO:0007669"/>
    <property type="project" value="TreeGrafter"/>
</dbReference>
<comment type="subcellular location">
    <subcellularLocation>
        <location evidence="1">Membrane</location>
        <topology evidence="1">Single-pass type II membrane protein</topology>
    </subcellularLocation>
</comment>
<dbReference type="Pfam" id="PF13896">
    <property type="entry name" value="Glyco_transf_49"/>
    <property type="match status" value="1"/>
</dbReference>
<dbReference type="InterPro" id="IPR029044">
    <property type="entry name" value="Nucleotide-diphossugar_trans"/>
</dbReference>
<dbReference type="Gene3D" id="3.90.550.10">
    <property type="entry name" value="Spore Coat Polysaccharide Biosynthesis Protein SpsA, Chain A"/>
    <property type="match status" value="1"/>
</dbReference>
<evidence type="ECO:0000256" key="5">
    <source>
        <dbReference type="ARBA" id="ARBA00023136"/>
    </source>
</evidence>
<evidence type="ECO:0000256" key="4">
    <source>
        <dbReference type="ARBA" id="ARBA00022989"/>
    </source>
</evidence>
<gene>
    <name evidence="7" type="ORF">EMPS_11260</name>
</gene>
<reference evidence="7" key="1">
    <citation type="submission" date="2021-11" db="EMBL/GenBank/DDBJ databases">
        <authorList>
            <person name="Herlambang A."/>
            <person name="Guo Y."/>
            <person name="Takashima Y."/>
            <person name="Nishizawa T."/>
        </authorList>
    </citation>
    <scope>NUCLEOTIDE SEQUENCE</scope>
    <source>
        <strain evidence="7">E1425</strain>
    </source>
</reference>
<dbReference type="InterPro" id="IPR051292">
    <property type="entry name" value="Xyl/GlcA_transferase"/>
</dbReference>
<evidence type="ECO:0000313" key="8">
    <source>
        <dbReference type="Proteomes" id="UP000827284"/>
    </source>
</evidence>
<dbReference type="GO" id="GO:0016020">
    <property type="term" value="C:membrane"/>
    <property type="evidence" value="ECO:0007669"/>
    <property type="project" value="UniProtKB-SubCell"/>
</dbReference>
<dbReference type="GO" id="GO:0042285">
    <property type="term" value="F:xylosyltransferase activity"/>
    <property type="evidence" value="ECO:0007669"/>
    <property type="project" value="TreeGrafter"/>
</dbReference>
<evidence type="ECO:0000313" key="7">
    <source>
        <dbReference type="EMBL" id="GJJ78901.1"/>
    </source>
</evidence>
<evidence type="ECO:0000256" key="2">
    <source>
        <dbReference type="ARBA" id="ARBA00022692"/>
    </source>
</evidence>
<dbReference type="OrthoDB" id="411524at2759"/>
<keyword evidence="8" id="KW-1185">Reference proteome</keyword>
<keyword evidence="2" id="KW-0812">Transmembrane</keyword>
<dbReference type="PANTHER" id="PTHR12270:SF52">
    <property type="entry name" value="GLYCOSYLTRANSFERASE-LIKE PROTEIN GNT13-RELATED"/>
    <property type="match status" value="1"/>
</dbReference>
<keyword evidence="4" id="KW-1133">Transmembrane helix</keyword>
<keyword evidence="5" id="KW-0472">Membrane</keyword>
<dbReference type="Proteomes" id="UP000827284">
    <property type="component" value="Unassembled WGS sequence"/>
</dbReference>
<evidence type="ECO:0000256" key="1">
    <source>
        <dbReference type="ARBA" id="ARBA00004606"/>
    </source>
</evidence>
<name>A0A9P3HLK3_9FUNG</name>
<evidence type="ECO:0000256" key="3">
    <source>
        <dbReference type="ARBA" id="ARBA00022968"/>
    </source>
</evidence>
<reference evidence="7" key="2">
    <citation type="journal article" date="2022" name="Microbiol. Resour. Announc.">
        <title>Whole-Genome Sequence of Entomortierella parvispora E1425, a Mucoromycotan Fungus Associated with Burkholderiaceae-Related Endosymbiotic Bacteria.</title>
        <authorList>
            <person name="Herlambang A."/>
            <person name="Guo Y."/>
            <person name="Takashima Y."/>
            <person name="Narisawa K."/>
            <person name="Ohta H."/>
            <person name="Nishizawa T."/>
        </authorList>
    </citation>
    <scope>NUCLEOTIDE SEQUENCE</scope>
    <source>
        <strain evidence="7">E1425</strain>
    </source>
</reference>
<dbReference type="EMBL" id="BQFW01000015">
    <property type="protein sequence ID" value="GJJ78901.1"/>
    <property type="molecule type" value="Genomic_DNA"/>
</dbReference>
<evidence type="ECO:0008006" key="9">
    <source>
        <dbReference type="Google" id="ProtNLM"/>
    </source>
</evidence>
<evidence type="ECO:0000256" key="6">
    <source>
        <dbReference type="ARBA" id="ARBA00023180"/>
    </source>
</evidence>
<keyword evidence="6" id="KW-0325">Glycoprotein</keyword>
<proteinExistence type="predicted"/>
<protein>
    <recommendedName>
        <fullName evidence="9">Glycosyltransferase family 49 protein</fullName>
    </recommendedName>
</protein>
<accession>A0A9P3HLK3</accession>